<dbReference type="RefSeq" id="WP_075797730.1">
    <property type="nucleotide sequence ID" value="NZ_CP015583.1"/>
</dbReference>
<accession>A0A1L7ADD6</accession>
<dbReference type="Pfam" id="PF08511">
    <property type="entry name" value="COQ9"/>
    <property type="match status" value="1"/>
</dbReference>
<gene>
    <name evidence="8" type="ORF">RGI145_06485</name>
</gene>
<evidence type="ECO:0000256" key="6">
    <source>
        <dbReference type="ARBA" id="ARBA00058104"/>
    </source>
</evidence>
<dbReference type="GO" id="GO:0008289">
    <property type="term" value="F:lipid binding"/>
    <property type="evidence" value="ECO:0007669"/>
    <property type="project" value="UniProtKB-KW"/>
</dbReference>
<feature type="domain" description="COQ9 C-terminal" evidence="7">
    <location>
        <begin position="126"/>
        <end position="194"/>
    </location>
</feature>
<comment type="pathway">
    <text evidence="1">Cofactor biosynthesis; ubiquinone biosynthesis.</text>
</comment>
<evidence type="ECO:0000313" key="9">
    <source>
        <dbReference type="Proteomes" id="UP000185494"/>
    </source>
</evidence>
<dbReference type="InterPro" id="IPR012762">
    <property type="entry name" value="Ubiq_biosynth_COQ9"/>
</dbReference>
<dbReference type="eggNOG" id="COG5590">
    <property type="taxonomic scope" value="Bacteria"/>
</dbReference>
<sequence length="205" mass="22385">MIACLPPPPRIAPPERSPERDALLRASLPHVPRLGWSMAALRAGAASAGQPPEIVESLFPAGAPGALEAWCDLVDREMAEAADLSGLRTPQRVRTLIATRLRLARPDKEAVRLALAQQALPWNVRLAARTLARTVSAIWEAAGDRSDDLSWYTRRATLAGLYGSVLAYWMGDPSEDDAATLAFLDRQLARLAQLQKPRPRWGRVA</sequence>
<evidence type="ECO:0000256" key="2">
    <source>
        <dbReference type="ARBA" id="ARBA00010766"/>
    </source>
</evidence>
<evidence type="ECO:0000256" key="3">
    <source>
        <dbReference type="ARBA" id="ARBA00022688"/>
    </source>
</evidence>
<evidence type="ECO:0000256" key="1">
    <source>
        <dbReference type="ARBA" id="ARBA00004749"/>
    </source>
</evidence>
<evidence type="ECO:0000259" key="7">
    <source>
        <dbReference type="Pfam" id="PF08511"/>
    </source>
</evidence>
<dbReference type="STRING" id="257708.RGI145_06485"/>
<evidence type="ECO:0000256" key="4">
    <source>
        <dbReference type="ARBA" id="ARBA00022946"/>
    </source>
</evidence>
<dbReference type="Proteomes" id="UP000185494">
    <property type="component" value="Chromosome 1"/>
</dbReference>
<comment type="similarity">
    <text evidence="2">Belongs to the COQ9 family.</text>
</comment>
<dbReference type="GO" id="GO:0006744">
    <property type="term" value="P:ubiquinone biosynthetic process"/>
    <property type="evidence" value="ECO:0007669"/>
    <property type="project" value="UniProtKB-KW"/>
</dbReference>
<organism evidence="8 9">
    <name type="scientific">Roseomonas gilardii</name>
    <dbReference type="NCBI Taxonomy" id="257708"/>
    <lineage>
        <taxon>Bacteria</taxon>
        <taxon>Pseudomonadati</taxon>
        <taxon>Pseudomonadota</taxon>
        <taxon>Alphaproteobacteria</taxon>
        <taxon>Acetobacterales</taxon>
        <taxon>Roseomonadaceae</taxon>
        <taxon>Roseomonas</taxon>
    </lineage>
</organism>
<reference evidence="8 9" key="1">
    <citation type="submission" date="2016-05" db="EMBL/GenBank/DDBJ databases">
        <title>Complete Genome and Methylome Analysis of Psychrotrophic Bacterial Isolates from Antarctic Lake Untersee.</title>
        <authorList>
            <person name="Fomenkov A."/>
            <person name="Akimov V.N."/>
            <person name="Vasilyeva L.V."/>
            <person name="Andersen D."/>
            <person name="Vincze T."/>
            <person name="Roberts R.J."/>
        </authorList>
    </citation>
    <scope>NUCLEOTIDE SEQUENCE [LARGE SCALE GENOMIC DNA]</scope>
    <source>
        <strain evidence="8 9">U14-5</strain>
    </source>
</reference>
<keyword evidence="4" id="KW-0809">Transit peptide</keyword>
<dbReference type="PANTHER" id="PTHR21427">
    <property type="entry name" value="UBIQUINONE BIOSYNTHESIS PROTEIN COQ9, MITOCHONDRIAL"/>
    <property type="match status" value="1"/>
</dbReference>
<dbReference type="PANTHER" id="PTHR21427:SF19">
    <property type="entry name" value="UBIQUINONE BIOSYNTHESIS PROTEIN COQ9, MITOCHONDRIAL"/>
    <property type="match status" value="1"/>
</dbReference>
<dbReference type="EMBL" id="CP015583">
    <property type="protein sequence ID" value="APT56804.1"/>
    <property type="molecule type" value="Genomic_DNA"/>
</dbReference>
<evidence type="ECO:0000256" key="5">
    <source>
        <dbReference type="ARBA" id="ARBA00023121"/>
    </source>
</evidence>
<dbReference type="AlphaFoldDB" id="A0A1L7ADD6"/>
<name>A0A1L7ADD6_9PROT</name>
<keyword evidence="3" id="KW-0831">Ubiquinone biosynthesis</keyword>
<protein>
    <submittedName>
        <fullName evidence="8">RpsU-divergently transcribed protein</fullName>
    </submittedName>
</protein>
<keyword evidence="5" id="KW-0446">Lipid-binding</keyword>
<comment type="function">
    <text evidence="6">Membrane-associated protein that warps the membrane surface to access and bind aromatic isoprenes with high specificity, including ubiquinone (CoQ) isoprene intermediates and presents them directly to COQ7, therefore facilitating the COQ7-mediated hydroxylase step. Participates in the biosynthesis of coenzyme Q, also named ubiquinone, an essential lipid-soluble electron transporter for aerobic cellular respiration.</text>
</comment>
<evidence type="ECO:0000313" key="8">
    <source>
        <dbReference type="EMBL" id="APT56804.1"/>
    </source>
</evidence>
<dbReference type="InterPro" id="IPR013718">
    <property type="entry name" value="COQ9_C"/>
</dbReference>
<dbReference type="KEGG" id="rgi:RGI145_06485"/>
<dbReference type="NCBIfam" id="TIGR02396">
    <property type="entry name" value="diverge_rpsU"/>
    <property type="match status" value="1"/>
</dbReference>
<proteinExistence type="inferred from homology"/>
<dbReference type="Gene3D" id="1.10.357.10">
    <property type="entry name" value="Tetracycline Repressor, domain 2"/>
    <property type="match status" value="1"/>
</dbReference>